<comment type="caution">
    <text evidence="5">The sequence shown here is derived from an EMBL/GenBank/DDBJ whole genome shotgun (WGS) entry which is preliminary data.</text>
</comment>
<keyword evidence="3" id="KW-0804">Transcription</keyword>
<feature type="domain" description="HTH lacI-type" evidence="4">
    <location>
        <begin position="6"/>
        <end position="60"/>
    </location>
</feature>
<dbReference type="CDD" id="cd01392">
    <property type="entry name" value="HTH_LacI"/>
    <property type="match status" value="1"/>
</dbReference>
<evidence type="ECO:0000256" key="3">
    <source>
        <dbReference type="ARBA" id="ARBA00023163"/>
    </source>
</evidence>
<dbReference type="InterPro" id="IPR046335">
    <property type="entry name" value="LacI/GalR-like_sensor"/>
</dbReference>
<dbReference type="SMART" id="SM00354">
    <property type="entry name" value="HTH_LACI"/>
    <property type="match status" value="1"/>
</dbReference>
<dbReference type="GO" id="GO:0003700">
    <property type="term" value="F:DNA-binding transcription factor activity"/>
    <property type="evidence" value="ECO:0007669"/>
    <property type="project" value="TreeGrafter"/>
</dbReference>
<name>A0A7C1JZR6_9CHLR</name>
<dbReference type="Pfam" id="PF13377">
    <property type="entry name" value="Peripla_BP_3"/>
    <property type="match status" value="1"/>
</dbReference>
<dbReference type="CDD" id="cd06267">
    <property type="entry name" value="PBP1_LacI_sugar_binding-like"/>
    <property type="match status" value="1"/>
</dbReference>
<dbReference type="PROSITE" id="PS50932">
    <property type="entry name" value="HTH_LACI_2"/>
    <property type="match status" value="1"/>
</dbReference>
<evidence type="ECO:0000256" key="2">
    <source>
        <dbReference type="ARBA" id="ARBA00023125"/>
    </source>
</evidence>
<dbReference type="PANTHER" id="PTHR30146">
    <property type="entry name" value="LACI-RELATED TRANSCRIPTIONAL REPRESSOR"/>
    <property type="match status" value="1"/>
</dbReference>
<dbReference type="InterPro" id="IPR000843">
    <property type="entry name" value="HTH_LacI"/>
</dbReference>
<keyword evidence="1" id="KW-0805">Transcription regulation</keyword>
<accession>A0A7C1JZR6</accession>
<dbReference type="Gene3D" id="3.40.50.2300">
    <property type="match status" value="2"/>
</dbReference>
<dbReference type="InterPro" id="IPR028082">
    <property type="entry name" value="Peripla_BP_I"/>
</dbReference>
<dbReference type="SUPFAM" id="SSF47413">
    <property type="entry name" value="lambda repressor-like DNA-binding domains"/>
    <property type="match status" value="1"/>
</dbReference>
<protein>
    <submittedName>
        <fullName evidence="5">LacI family transcriptional regulator</fullName>
    </submittedName>
</protein>
<proteinExistence type="predicted"/>
<evidence type="ECO:0000256" key="1">
    <source>
        <dbReference type="ARBA" id="ARBA00023015"/>
    </source>
</evidence>
<sequence length="358" mass="38838">MRRGAITQKEIAARLGVSVATVSRALNDQGGVSPELRQQILELMRQEGYAPDTAARNLATARAETIAFVMHQHPQLSNDDPFYSLIMAGAAAELAQHGYHILLALLDDETMAHPQRFAIVQQRRVDGLILAGPDIAPSFIMHMLANDIPLVLVDNALTQTGVDAVIVDDVGGAAAAVRHLVDLGHRRIVCLSGPETWHSNRERVAGYRQVMEMNGLTPRVIRSNETTIASGEASMAEALATWPDLTAVFAINDSMAIGAIRTANQQGRRVPEDLAVVGFDDIRWAELCAPPLTTVHVFKRRMGRLAAQRLLDRLAERSSKEADVGHSPPVRMIVGAELVVRESCGAALRNPKQNAVEG</sequence>
<dbReference type="Pfam" id="PF00356">
    <property type="entry name" value="LacI"/>
    <property type="match status" value="1"/>
</dbReference>
<organism evidence="5">
    <name type="scientific">Caldilinea aerophila</name>
    <dbReference type="NCBI Taxonomy" id="133453"/>
    <lineage>
        <taxon>Bacteria</taxon>
        <taxon>Bacillati</taxon>
        <taxon>Chloroflexota</taxon>
        <taxon>Caldilineae</taxon>
        <taxon>Caldilineales</taxon>
        <taxon>Caldilineaceae</taxon>
        <taxon>Caldilinea</taxon>
    </lineage>
</organism>
<keyword evidence="2" id="KW-0238">DNA-binding</keyword>
<dbReference type="Gene3D" id="1.10.260.40">
    <property type="entry name" value="lambda repressor-like DNA-binding domains"/>
    <property type="match status" value="1"/>
</dbReference>
<dbReference type="AlphaFoldDB" id="A0A7C1JZR6"/>
<evidence type="ECO:0000259" key="4">
    <source>
        <dbReference type="PROSITE" id="PS50932"/>
    </source>
</evidence>
<gene>
    <name evidence="5" type="ORF">ENQ20_17760</name>
</gene>
<dbReference type="EMBL" id="DSMG01000185">
    <property type="protein sequence ID" value="HDX33310.1"/>
    <property type="molecule type" value="Genomic_DNA"/>
</dbReference>
<dbReference type="GO" id="GO:0000976">
    <property type="term" value="F:transcription cis-regulatory region binding"/>
    <property type="evidence" value="ECO:0007669"/>
    <property type="project" value="TreeGrafter"/>
</dbReference>
<dbReference type="SUPFAM" id="SSF53822">
    <property type="entry name" value="Periplasmic binding protein-like I"/>
    <property type="match status" value="1"/>
</dbReference>
<evidence type="ECO:0000313" key="5">
    <source>
        <dbReference type="EMBL" id="HDX33310.1"/>
    </source>
</evidence>
<dbReference type="PANTHER" id="PTHR30146:SF109">
    <property type="entry name" value="HTH-TYPE TRANSCRIPTIONAL REGULATOR GALS"/>
    <property type="match status" value="1"/>
</dbReference>
<reference evidence="5" key="1">
    <citation type="journal article" date="2020" name="mSystems">
        <title>Genome- and Community-Level Interaction Insights into Carbon Utilization and Element Cycling Functions of Hydrothermarchaeota in Hydrothermal Sediment.</title>
        <authorList>
            <person name="Zhou Z."/>
            <person name="Liu Y."/>
            <person name="Xu W."/>
            <person name="Pan J."/>
            <person name="Luo Z.H."/>
            <person name="Li M."/>
        </authorList>
    </citation>
    <scope>NUCLEOTIDE SEQUENCE [LARGE SCALE GENOMIC DNA]</scope>
    <source>
        <strain evidence="5">SpSt-289</strain>
    </source>
</reference>
<dbReference type="InterPro" id="IPR010982">
    <property type="entry name" value="Lambda_DNA-bd_dom_sf"/>
</dbReference>